<organism evidence="10 11">
    <name type="scientific">Sinobacterium norvegicum</name>
    <dbReference type="NCBI Taxonomy" id="1641715"/>
    <lineage>
        <taxon>Bacteria</taxon>
        <taxon>Pseudomonadati</taxon>
        <taxon>Pseudomonadota</taxon>
        <taxon>Gammaproteobacteria</taxon>
        <taxon>Cellvibrionales</taxon>
        <taxon>Spongiibacteraceae</taxon>
        <taxon>Sinobacterium</taxon>
    </lineage>
</organism>
<keyword evidence="3 6" id="KW-0285">Flavoprotein</keyword>
<evidence type="ECO:0000256" key="4">
    <source>
        <dbReference type="ARBA" id="ARBA00022827"/>
    </source>
</evidence>
<dbReference type="InterPro" id="IPR006091">
    <property type="entry name" value="Acyl-CoA_Oxase/DH_mid-dom"/>
</dbReference>
<dbReference type="PANTHER" id="PTHR43884:SF20">
    <property type="entry name" value="ACYL-COA DEHYDROGENASE FADE28"/>
    <property type="match status" value="1"/>
</dbReference>
<protein>
    <submittedName>
        <fullName evidence="10">Acryloyl-CoA reductase (NADH)</fullName>
        <ecNumber evidence="10">1.3.1.95</ecNumber>
    </submittedName>
</protein>
<sequence>MDFSLSEEQVLLKDSIDKFVRENNDAERHRKLSKSAQGFDPETWQLFADLGWLSVPFAEEQGGFGGSAADVMVVCEALGKGLTREPFLSTVITCGGFLRLAGSSAQQEHYIPKIIDGSEQWAFAFAEDGSGYDMSAITTVAVQDADGYVLTGSKIAVLNGHCANHLVVTARLNADDPESLSLFIVDTTAAGIRLESFAAVDSSKGAVIHFEGVRLSADQLLGTAGQSLALIEQVIDESIVAMGGEALAAMQKLLDSTVEYTGIRQQFGQPIGKFQVLQHRMADMYLKVEETRSLLFNAAIKLTEGNEDAALACAALKVKLAEAGRYVSQQAVQLHGAVGMTDELDVSHYYKRLLVLGMLYGDEKYYLQQYTKRQQSMA</sequence>
<keyword evidence="11" id="KW-1185">Reference proteome</keyword>
<dbReference type="SUPFAM" id="SSF47203">
    <property type="entry name" value="Acyl-CoA dehydrogenase C-terminal domain-like"/>
    <property type="match status" value="1"/>
</dbReference>
<dbReference type="SUPFAM" id="SSF56645">
    <property type="entry name" value="Acyl-CoA dehydrogenase NM domain-like"/>
    <property type="match status" value="1"/>
</dbReference>
<evidence type="ECO:0000313" key="11">
    <source>
        <dbReference type="Proteomes" id="UP000838100"/>
    </source>
</evidence>
<evidence type="ECO:0000256" key="6">
    <source>
        <dbReference type="RuleBase" id="RU362125"/>
    </source>
</evidence>
<dbReference type="Pfam" id="PF02771">
    <property type="entry name" value="Acyl-CoA_dh_N"/>
    <property type="match status" value="1"/>
</dbReference>
<dbReference type="InterPro" id="IPR009100">
    <property type="entry name" value="AcylCoA_DH/oxidase_NM_dom_sf"/>
</dbReference>
<evidence type="ECO:0000256" key="1">
    <source>
        <dbReference type="ARBA" id="ARBA00001974"/>
    </source>
</evidence>
<keyword evidence="4 6" id="KW-0274">FAD</keyword>
<name>A0ABN8EL17_9GAMM</name>
<dbReference type="EC" id="1.3.1.95" evidence="10"/>
<dbReference type="Pfam" id="PF00441">
    <property type="entry name" value="Acyl-CoA_dh_1"/>
    <property type="match status" value="1"/>
</dbReference>
<evidence type="ECO:0000256" key="5">
    <source>
        <dbReference type="ARBA" id="ARBA00023002"/>
    </source>
</evidence>
<proteinExistence type="inferred from homology"/>
<reference evidence="10" key="1">
    <citation type="submission" date="2021-12" db="EMBL/GenBank/DDBJ databases">
        <authorList>
            <person name="Rodrigo-Torres L."/>
            <person name="Arahal R. D."/>
            <person name="Lucena T."/>
        </authorList>
    </citation>
    <scope>NUCLEOTIDE SEQUENCE</scope>
    <source>
        <strain evidence="10">CECT 8267</strain>
    </source>
</reference>
<dbReference type="CDD" id="cd00567">
    <property type="entry name" value="ACAD"/>
    <property type="match status" value="1"/>
</dbReference>
<accession>A0ABN8EL17</accession>
<comment type="similarity">
    <text evidence="2 6">Belongs to the acyl-CoA dehydrogenase family.</text>
</comment>
<gene>
    <name evidence="10" type="primary">acrC_2</name>
    <name evidence="10" type="ORF">SIN8267_03234</name>
</gene>
<dbReference type="Pfam" id="PF02770">
    <property type="entry name" value="Acyl-CoA_dh_M"/>
    <property type="match status" value="1"/>
</dbReference>
<dbReference type="InterPro" id="IPR009075">
    <property type="entry name" value="AcylCo_DH/oxidase_C"/>
</dbReference>
<keyword evidence="5 6" id="KW-0560">Oxidoreductase</keyword>
<evidence type="ECO:0000256" key="3">
    <source>
        <dbReference type="ARBA" id="ARBA00022630"/>
    </source>
</evidence>
<dbReference type="InterPro" id="IPR013786">
    <property type="entry name" value="AcylCoA_DH/ox_N"/>
</dbReference>
<dbReference type="InterPro" id="IPR046373">
    <property type="entry name" value="Acyl-CoA_Oxase/DH_mid-dom_sf"/>
</dbReference>
<dbReference type="Proteomes" id="UP000838100">
    <property type="component" value="Unassembled WGS sequence"/>
</dbReference>
<feature type="domain" description="Acyl-CoA dehydrogenase/oxidase C-terminal" evidence="7">
    <location>
        <begin position="235"/>
        <end position="366"/>
    </location>
</feature>
<comment type="cofactor">
    <cofactor evidence="1 6">
        <name>FAD</name>
        <dbReference type="ChEBI" id="CHEBI:57692"/>
    </cofactor>
</comment>
<dbReference type="InterPro" id="IPR036250">
    <property type="entry name" value="AcylCo_DH-like_C"/>
</dbReference>
<dbReference type="EMBL" id="CAKLPX010000004">
    <property type="protein sequence ID" value="CAH0993095.1"/>
    <property type="molecule type" value="Genomic_DNA"/>
</dbReference>
<evidence type="ECO:0000259" key="7">
    <source>
        <dbReference type="Pfam" id="PF00441"/>
    </source>
</evidence>
<evidence type="ECO:0000259" key="9">
    <source>
        <dbReference type="Pfam" id="PF02771"/>
    </source>
</evidence>
<dbReference type="RefSeq" id="WP_237445776.1">
    <property type="nucleotide sequence ID" value="NZ_CAKLPX010000004.1"/>
</dbReference>
<comment type="caution">
    <text evidence="10">The sequence shown here is derived from an EMBL/GenBank/DDBJ whole genome shotgun (WGS) entry which is preliminary data.</text>
</comment>
<dbReference type="Gene3D" id="2.40.110.10">
    <property type="entry name" value="Butyryl-CoA Dehydrogenase, subunit A, domain 2"/>
    <property type="match status" value="1"/>
</dbReference>
<dbReference type="InterPro" id="IPR037069">
    <property type="entry name" value="AcylCoA_DH/ox_N_sf"/>
</dbReference>
<dbReference type="Gene3D" id="1.10.540.10">
    <property type="entry name" value="Acyl-CoA dehydrogenase/oxidase, N-terminal domain"/>
    <property type="match status" value="1"/>
</dbReference>
<dbReference type="PANTHER" id="PTHR43884">
    <property type="entry name" value="ACYL-COA DEHYDROGENASE"/>
    <property type="match status" value="1"/>
</dbReference>
<feature type="domain" description="Acyl-CoA oxidase/dehydrogenase middle" evidence="8">
    <location>
        <begin position="122"/>
        <end position="198"/>
    </location>
</feature>
<feature type="domain" description="Acyl-CoA dehydrogenase/oxidase N-terminal" evidence="9">
    <location>
        <begin position="6"/>
        <end position="117"/>
    </location>
</feature>
<evidence type="ECO:0000256" key="2">
    <source>
        <dbReference type="ARBA" id="ARBA00009347"/>
    </source>
</evidence>
<evidence type="ECO:0000313" key="10">
    <source>
        <dbReference type="EMBL" id="CAH0993095.1"/>
    </source>
</evidence>
<evidence type="ECO:0000259" key="8">
    <source>
        <dbReference type="Pfam" id="PF02770"/>
    </source>
</evidence>
<dbReference type="GO" id="GO:0043958">
    <property type="term" value="F:acryloyl-CoA reductase (NADH) activity"/>
    <property type="evidence" value="ECO:0007669"/>
    <property type="project" value="UniProtKB-EC"/>
</dbReference>
<dbReference type="Gene3D" id="1.20.140.10">
    <property type="entry name" value="Butyryl-CoA Dehydrogenase, subunit A, domain 3"/>
    <property type="match status" value="1"/>
</dbReference>